<proteinExistence type="predicted"/>
<evidence type="ECO:0000256" key="1">
    <source>
        <dbReference type="SAM" id="Phobius"/>
    </source>
</evidence>
<feature type="transmembrane region" description="Helical" evidence="1">
    <location>
        <begin position="136"/>
        <end position="155"/>
    </location>
</feature>
<dbReference type="PROSITE" id="PS51257">
    <property type="entry name" value="PROKAR_LIPOPROTEIN"/>
    <property type="match status" value="1"/>
</dbReference>
<keyword evidence="1" id="KW-0812">Transmembrane</keyword>
<dbReference type="EMBL" id="JBDKWZ010000014">
    <property type="protein sequence ID" value="MEN7550428.1"/>
    <property type="molecule type" value="Genomic_DNA"/>
</dbReference>
<keyword evidence="1" id="KW-1133">Transmembrane helix</keyword>
<keyword evidence="3" id="KW-1185">Reference proteome</keyword>
<dbReference type="Proteomes" id="UP001403385">
    <property type="component" value="Unassembled WGS sequence"/>
</dbReference>
<gene>
    <name evidence="2" type="ORF">AAG747_21090</name>
</gene>
<protein>
    <recommendedName>
        <fullName evidence="4">Lipoprotein</fullName>
    </recommendedName>
</protein>
<keyword evidence="1" id="KW-0472">Membrane</keyword>
<accession>A0AAW9SGP5</accession>
<evidence type="ECO:0008006" key="4">
    <source>
        <dbReference type="Google" id="ProtNLM"/>
    </source>
</evidence>
<name>A0AAW9SGP5_9BACT</name>
<sequence length="163" mass="18933">MKIINENSTVIGLLLFASVSCLYGYYIKIPLEKNELKTIIRTLREKPFLGETGGDMPSQFIRVRVQEDDKNYDLIDCSFDACKAAEVLKLNPGKQINISIKHSDVHRRTVDVFALSTNHNFLLKLEDYNKCNANRWRMFVPFIIITALILLYRILRPWIKGLR</sequence>
<reference evidence="2 3" key="1">
    <citation type="submission" date="2024-04" db="EMBL/GenBank/DDBJ databases">
        <title>Novel genus in family Flammeovirgaceae.</title>
        <authorList>
            <person name="Nguyen T.H."/>
            <person name="Vuong T.Q."/>
            <person name="Le H."/>
            <person name="Kim S.-G."/>
        </authorList>
    </citation>
    <scope>NUCLEOTIDE SEQUENCE [LARGE SCALE GENOMIC DNA]</scope>
    <source>
        <strain evidence="2 3">JCM 23209</strain>
    </source>
</reference>
<evidence type="ECO:0000313" key="3">
    <source>
        <dbReference type="Proteomes" id="UP001403385"/>
    </source>
</evidence>
<evidence type="ECO:0000313" key="2">
    <source>
        <dbReference type="EMBL" id="MEN7550428.1"/>
    </source>
</evidence>
<dbReference type="AlphaFoldDB" id="A0AAW9SGP5"/>
<organism evidence="2 3">
    <name type="scientific">Rapidithrix thailandica</name>
    <dbReference type="NCBI Taxonomy" id="413964"/>
    <lineage>
        <taxon>Bacteria</taxon>
        <taxon>Pseudomonadati</taxon>
        <taxon>Bacteroidota</taxon>
        <taxon>Cytophagia</taxon>
        <taxon>Cytophagales</taxon>
        <taxon>Flammeovirgaceae</taxon>
        <taxon>Rapidithrix</taxon>
    </lineage>
</organism>
<dbReference type="RefSeq" id="WP_346823210.1">
    <property type="nucleotide sequence ID" value="NZ_JBDKWZ010000014.1"/>
</dbReference>
<comment type="caution">
    <text evidence="2">The sequence shown here is derived from an EMBL/GenBank/DDBJ whole genome shotgun (WGS) entry which is preliminary data.</text>
</comment>